<dbReference type="CDD" id="cd07377">
    <property type="entry name" value="WHTH_GntR"/>
    <property type="match status" value="1"/>
</dbReference>
<name>A0ABX2KBB7_9PROT</name>
<evidence type="ECO:0000256" key="1">
    <source>
        <dbReference type="ARBA" id="ARBA00023015"/>
    </source>
</evidence>
<feature type="domain" description="HTH gntR-type" evidence="4">
    <location>
        <begin position="34"/>
        <end position="101"/>
    </location>
</feature>
<evidence type="ECO:0000259" key="4">
    <source>
        <dbReference type="PROSITE" id="PS50949"/>
    </source>
</evidence>
<dbReference type="SUPFAM" id="SSF48008">
    <property type="entry name" value="GntR ligand-binding domain-like"/>
    <property type="match status" value="1"/>
</dbReference>
<evidence type="ECO:0000256" key="2">
    <source>
        <dbReference type="ARBA" id="ARBA00023125"/>
    </source>
</evidence>
<dbReference type="PANTHER" id="PTHR43537">
    <property type="entry name" value="TRANSCRIPTIONAL REGULATOR, GNTR FAMILY"/>
    <property type="match status" value="1"/>
</dbReference>
<evidence type="ECO:0000313" key="6">
    <source>
        <dbReference type="Proteomes" id="UP000605086"/>
    </source>
</evidence>
<accession>A0ABX2KBB7</accession>
<dbReference type="PANTHER" id="PTHR43537:SF41">
    <property type="entry name" value="TRANSCRIPTIONAL REGULATORY PROTEIN"/>
    <property type="match status" value="1"/>
</dbReference>
<keyword evidence="3" id="KW-0804">Transcription</keyword>
<dbReference type="Pfam" id="PF00392">
    <property type="entry name" value="GntR"/>
    <property type="match status" value="1"/>
</dbReference>
<dbReference type="SMART" id="SM00345">
    <property type="entry name" value="HTH_GNTR"/>
    <property type="match status" value="1"/>
</dbReference>
<sequence length="242" mass="26230">MSQLPDARPSDSRPSDARLADLAVLIARNRPRFRTATEFVEAAMREAILEGVLPAGAPLRQEDLAAAFGVSRMPVREALRQLEARALVEFHPHRGAVVAEISAEDSADIGAIRAALEPAALRLSLPHLTADDLALAAELIAEMDAEADPGRMGELNRRFHMTLYARAGRPRLLALVEQHLSAADRYLRFQFSALGYHPRSQDEHHALLAACRAGDADAACGIVVRHVIQAGEQLSAFLDGRG</sequence>
<keyword evidence="6" id="KW-1185">Reference proteome</keyword>
<dbReference type="PROSITE" id="PS50949">
    <property type="entry name" value="HTH_GNTR"/>
    <property type="match status" value="1"/>
</dbReference>
<comment type="caution">
    <text evidence="5">The sequence shown here is derived from an EMBL/GenBank/DDBJ whole genome shotgun (WGS) entry which is preliminary data.</text>
</comment>
<dbReference type="SMART" id="SM00895">
    <property type="entry name" value="FCD"/>
    <property type="match status" value="1"/>
</dbReference>
<dbReference type="InterPro" id="IPR036390">
    <property type="entry name" value="WH_DNA-bd_sf"/>
</dbReference>
<keyword evidence="1" id="KW-0805">Transcription regulation</keyword>
<dbReference type="RefSeq" id="WP_174470330.1">
    <property type="nucleotide sequence ID" value="NZ_JAGINN010000019.1"/>
</dbReference>
<organism evidence="5 6">
    <name type="scientific">Azospirillum melinis</name>
    <dbReference type="NCBI Taxonomy" id="328839"/>
    <lineage>
        <taxon>Bacteria</taxon>
        <taxon>Pseudomonadati</taxon>
        <taxon>Pseudomonadota</taxon>
        <taxon>Alphaproteobacteria</taxon>
        <taxon>Rhodospirillales</taxon>
        <taxon>Azospirillaceae</taxon>
        <taxon>Azospirillum</taxon>
    </lineage>
</organism>
<evidence type="ECO:0000313" key="5">
    <source>
        <dbReference type="EMBL" id="NUA99002.1"/>
    </source>
</evidence>
<dbReference type="Proteomes" id="UP000605086">
    <property type="component" value="Unassembled WGS sequence"/>
</dbReference>
<keyword evidence="2" id="KW-0238">DNA-binding</keyword>
<dbReference type="InterPro" id="IPR011711">
    <property type="entry name" value="GntR_C"/>
</dbReference>
<dbReference type="Pfam" id="PF07729">
    <property type="entry name" value="FCD"/>
    <property type="match status" value="1"/>
</dbReference>
<dbReference type="InterPro" id="IPR008920">
    <property type="entry name" value="TF_FadR/GntR_C"/>
</dbReference>
<evidence type="ECO:0000256" key="3">
    <source>
        <dbReference type="ARBA" id="ARBA00023163"/>
    </source>
</evidence>
<protein>
    <submittedName>
        <fullName evidence="5">FCD domain-containing protein</fullName>
    </submittedName>
</protein>
<dbReference type="InterPro" id="IPR036388">
    <property type="entry name" value="WH-like_DNA-bd_sf"/>
</dbReference>
<reference evidence="5 6" key="1">
    <citation type="submission" date="2019-10" db="EMBL/GenBank/DDBJ databases">
        <title>Genome sequence of Azospirillum melinis.</title>
        <authorList>
            <person name="Ambrosini A."/>
            <person name="Sant'Anna F.H."/>
            <person name="Cassan F.D."/>
            <person name="Souza E.M."/>
            <person name="Passaglia L.M.P."/>
        </authorList>
    </citation>
    <scope>NUCLEOTIDE SEQUENCE [LARGE SCALE GENOMIC DNA]</scope>
    <source>
        <strain evidence="5 6">TMCY0552</strain>
    </source>
</reference>
<dbReference type="Gene3D" id="1.10.10.10">
    <property type="entry name" value="Winged helix-like DNA-binding domain superfamily/Winged helix DNA-binding domain"/>
    <property type="match status" value="1"/>
</dbReference>
<gene>
    <name evidence="5" type="ORF">GBZ48_06840</name>
</gene>
<dbReference type="SUPFAM" id="SSF46785">
    <property type="entry name" value="Winged helix' DNA-binding domain"/>
    <property type="match status" value="1"/>
</dbReference>
<dbReference type="Gene3D" id="1.20.120.530">
    <property type="entry name" value="GntR ligand-binding domain-like"/>
    <property type="match status" value="1"/>
</dbReference>
<dbReference type="EMBL" id="WHOS01000006">
    <property type="protein sequence ID" value="NUA99002.1"/>
    <property type="molecule type" value="Genomic_DNA"/>
</dbReference>
<proteinExistence type="predicted"/>
<dbReference type="InterPro" id="IPR000524">
    <property type="entry name" value="Tscrpt_reg_HTH_GntR"/>
</dbReference>